<evidence type="ECO:0000313" key="11">
    <source>
        <dbReference type="EMBL" id="RZO26449.1"/>
    </source>
</evidence>
<dbReference type="Gene3D" id="3.60.110.10">
    <property type="entry name" value="Carbon-nitrogen hydrolase"/>
    <property type="match status" value="1"/>
</dbReference>
<keyword evidence="8 9" id="KW-0012">Acyltransferase</keyword>
<dbReference type="UniPathway" id="UPA00666"/>
<dbReference type="HAMAP" id="MF_01148">
    <property type="entry name" value="Lnt"/>
    <property type="match status" value="1"/>
</dbReference>
<comment type="function">
    <text evidence="9">Catalyzes the phospholipid dependent N-acylation of the N-terminal cysteine of apolipoprotein, the last step in lipoprotein maturation.</text>
</comment>
<reference evidence="11 12" key="1">
    <citation type="submission" date="2019-02" db="EMBL/GenBank/DDBJ databases">
        <title>Prokaryotic population dynamics and viral predation in marine succession experiment using metagenomics: the confinement effect.</title>
        <authorList>
            <person name="Haro-Moreno J.M."/>
            <person name="Rodriguez-Valera F."/>
            <person name="Lopez-Perez M."/>
        </authorList>
    </citation>
    <scope>NUCLEOTIDE SEQUENCE [LARGE SCALE GENOMIC DNA]</scope>
    <source>
        <strain evidence="11">MED-G159</strain>
    </source>
</reference>
<proteinExistence type="inferred from homology"/>
<feature type="transmembrane region" description="Helical" evidence="9">
    <location>
        <begin position="69"/>
        <end position="90"/>
    </location>
</feature>
<evidence type="ECO:0000256" key="3">
    <source>
        <dbReference type="ARBA" id="ARBA00022475"/>
    </source>
</evidence>
<sequence>MRNYFLVGFLIGIFFWTISVYWIFNAINFYGAGFALSLFITFLLVAYLSIFFGIFSLSIYFFKDSKFRWITLPCVFFLLEWVRSWMISGFPWLNLGIHFEKLWGALPLIGITGTSFVIIMIFCLIFEKKYFLKYGLSLGLLTLLLFGPGHYQSINGEKIKVAVIQPGENELEILMDLTKKANAEIIVWPEATGWLNTGLSTFKSASFNDYEVIGGFFTYDEDKIYSSIVNIHTKHFYNKRNLVPFGEFQPFGDALKRVNEFFNISNSNISSGSLYQEKSFWSGLVCWELAFNTTFVERVRDTEFVIHVSNDSWYGQGMPEQHLKLAKARAVESNKWVVRSTTDGVSQIISPKYSQSSMKLNRGVIGSISNEIELNKEDTFYVIYGDRPLLFLCTILLVLAVLNKYRLVTRKI</sequence>
<dbReference type="InterPro" id="IPR036526">
    <property type="entry name" value="C-N_Hydrolase_sf"/>
</dbReference>
<keyword evidence="7 9" id="KW-0472">Membrane</keyword>
<comment type="pathway">
    <text evidence="9">Protein modification; lipoprotein biosynthesis (N-acyl transfer).</text>
</comment>
<protein>
    <recommendedName>
        <fullName evidence="9">Apolipoprotein N-acyltransferase</fullName>
        <shortName evidence="9">ALP N-acyltransferase</shortName>
        <ecNumber evidence="9">2.3.1.269</ecNumber>
    </recommendedName>
</protein>
<dbReference type="SUPFAM" id="SSF56317">
    <property type="entry name" value="Carbon-nitrogen hydrolase"/>
    <property type="match status" value="1"/>
</dbReference>
<evidence type="ECO:0000313" key="12">
    <source>
        <dbReference type="Proteomes" id="UP000315825"/>
    </source>
</evidence>
<evidence type="ECO:0000256" key="2">
    <source>
        <dbReference type="ARBA" id="ARBA00010065"/>
    </source>
</evidence>
<dbReference type="InterPro" id="IPR003010">
    <property type="entry name" value="C-N_Hydrolase"/>
</dbReference>
<evidence type="ECO:0000256" key="6">
    <source>
        <dbReference type="ARBA" id="ARBA00022989"/>
    </source>
</evidence>
<name>A0A520MZ14_9GAMM</name>
<dbReference type="InterPro" id="IPR045378">
    <property type="entry name" value="LNT_N"/>
</dbReference>
<organism evidence="11 12">
    <name type="scientific">SAR86 cluster bacterium</name>
    <dbReference type="NCBI Taxonomy" id="2030880"/>
    <lineage>
        <taxon>Bacteria</taxon>
        <taxon>Pseudomonadati</taxon>
        <taxon>Pseudomonadota</taxon>
        <taxon>Gammaproteobacteria</taxon>
        <taxon>SAR86 cluster</taxon>
    </lineage>
</organism>
<dbReference type="PANTHER" id="PTHR38686:SF1">
    <property type="entry name" value="APOLIPOPROTEIN N-ACYLTRANSFERASE"/>
    <property type="match status" value="1"/>
</dbReference>
<dbReference type="AlphaFoldDB" id="A0A520MZ14"/>
<feature type="transmembrane region" description="Helical" evidence="9">
    <location>
        <begin position="5"/>
        <end position="24"/>
    </location>
</feature>
<feature type="domain" description="CN hydrolase" evidence="10">
    <location>
        <begin position="146"/>
        <end position="389"/>
    </location>
</feature>
<dbReference type="GO" id="GO:0016410">
    <property type="term" value="F:N-acyltransferase activity"/>
    <property type="evidence" value="ECO:0007669"/>
    <property type="project" value="UniProtKB-UniRule"/>
</dbReference>
<comment type="similarity">
    <text evidence="2 9">Belongs to the CN hydrolase family. Apolipoprotein N-acyltransferase subfamily.</text>
</comment>
<feature type="transmembrane region" description="Helical" evidence="9">
    <location>
        <begin position="36"/>
        <end position="62"/>
    </location>
</feature>
<dbReference type="GO" id="GO:0005886">
    <property type="term" value="C:plasma membrane"/>
    <property type="evidence" value="ECO:0007669"/>
    <property type="project" value="UniProtKB-SubCell"/>
</dbReference>
<dbReference type="PROSITE" id="PS50263">
    <property type="entry name" value="CN_HYDROLASE"/>
    <property type="match status" value="1"/>
</dbReference>
<evidence type="ECO:0000256" key="4">
    <source>
        <dbReference type="ARBA" id="ARBA00022679"/>
    </source>
</evidence>
<accession>A0A520MZ14</accession>
<dbReference type="EC" id="2.3.1.269" evidence="9"/>
<comment type="subcellular location">
    <subcellularLocation>
        <location evidence="1 9">Cell membrane</location>
        <topology evidence="1 9">Multi-pass membrane protein</topology>
    </subcellularLocation>
</comment>
<evidence type="ECO:0000256" key="1">
    <source>
        <dbReference type="ARBA" id="ARBA00004651"/>
    </source>
</evidence>
<feature type="transmembrane region" description="Helical" evidence="9">
    <location>
        <begin position="131"/>
        <end position="151"/>
    </location>
</feature>
<feature type="transmembrane region" description="Helical" evidence="9">
    <location>
        <begin position="102"/>
        <end position="124"/>
    </location>
</feature>
<evidence type="ECO:0000256" key="9">
    <source>
        <dbReference type="HAMAP-Rule" id="MF_01148"/>
    </source>
</evidence>
<evidence type="ECO:0000259" key="10">
    <source>
        <dbReference type="PROSITE" id="PS50263"/>
    </source>
</evidence>
<feature type="transmembrane region" description="Helical" evidence="9">
    <location>
        <begin position="381"/>
        <end position="402"/>
    </location>
</feature>
<evidence type="ECO:0000256" key="7">
    <source>
        <dbReference type="ARBA" id="ARBA00023136"/>
    </source>
</evidence>
<keyword evidence="11" id="KW-0449">Lipoprotein</keyword>
<dbReference type="GO" id="GO:0042158">
    <property type="term" value="P:lipoprotein biosynthetic process"/>
    <property type="evidence" value="ECO:0007669"/>
    <property type="project" value="UniProtKB-UniRule"/>
</dbReference>
<comment type="catalytic activity">
    <reaction evidence="9">
        <text>N-terminal S-1,2-diacyl-sn-glyceryl-L-cysteinyl-[lipoprotein] + a glycerophospholipid = N-acyl-S-1,2-diacyl-sn-glyceryl-L-cysteinyl-[lipoprotein] + a 2-acyl-sn-glycero-3-phospholipid + H(+)</text>
        <dbReference type="Rhea" id="RHEA:48228"/>
        <dbReference type="Rhea" id="RHEA-COMP:14681"/>
        <dbReference type="Rhea" id="RHEA-COMP:14684"/>
        <dbReference type="ChEBI" id="CHEBI:15378"/>
        <dbReference type="ChEBI" id="CHEBI:136912"/>
        <dbReference type="ChEBI" id="CHEBI:140656"/>
        <dbReference type="ChEBI" id="CHEBI:140657"/>
        <dbReference type="ChEBI" id="CHEBI:140660"/>
        <dbReference type="EC" id="2.3.1.269"/>
    </reaction>
</comment>
<comment type="caution">
    <text evidence="11">The sequence shown here is derived from an EMBL/GenBank/DDBJ whole genome shotgun (WGS) entry which is preliminary data.</text>
</comment>
<dbReference type="InterPro" id="IPR004563">
    <property type="entry name" value="Apolipo_AcylTrfase"/>
</dbReference>
<keyword evidence="5 9" id="KW-0812">Transmembrane</keyword>
<evidence type="ECO:0000256" key="8">
    <source>
        <dbReference type="ARBA" id="ARBA00023315"/>
    </source>
</evidence>
<dbReference type="EMBL" id="SHBE01000004">
    <property type="protein sequence ID" value="RZO26449.1"/>
    <property type="molecule type" value="Genomic_DNA"/>
</dbReference>
<keyword evidence="3 9" id="KW-1003">Cell membrane</keyword>
<dbReference type="NCBIfam" id="TIGR00546">
    <property type="entry name" value="lnt"/>
    <property type="match status" value="1"/>
</dbReference>
<dbReference type="PANTHER" id="PTHR38686">
    <property type="entry name" value="APOLIPOPROTEIN N-ACYLTRANSFERASE"/>
    <property type="match status" value="1"/>
</dbReference>
<dbReference type="Proteomes" id="UP000315825">
    <property type="component" value="Unassembled WGS sequence"/>
</dbReference>
<dbReference type="Pfam" id="PF00795">
    <property type="entry name" value="CN_hydrolase"/>
    <property type="match status" value="1"/>
</dbReference>
<evidence type="ECO:0000256" key="5">
    <source>
        <dbReference type="ARBA" id="ARBA00022692"/>
    </source>
</evidence>
<keyword evidence="4 9" id="KW-0808">Transferase</keyword>
<keyword evidence="6 9" id="KW-1133">Transmembrane helix</keyword>
<gene>
    <name evidence="9 11" type="primary">lnt</name>
    <name evidence="11" type="ORF">EVA92_02830</name>
</gene>
<dbReference type="Pfam" id="PF20154">
    <property type="entry name" value="LNT_N"/>
    <property type="match status" value="1"/>
</dbReference>